<evidence type="ECO:0008006" key="3">
    <source>
        <dbReference type="Google" id="ProtNLM"/>
    </source>
</evidence>
<protein>
    <recommendedName>
        <fullName evidence="3">PiggyBac transposable element-derived protein domain-containing protein</fullName>
    </recommendedName>
</protein>
<accession>A0AAV4EID9</accession>
<organism evidence="1 2">
    <name type="scientific">Elysia marginata</name>
    <dbReference type="NCBI Taxonomy" id="1093978"/>
    <lineage>
        <taxon>Eukaryota</taxon>
        <taxon>Metazoa</taxon>
        <taxon>Spiralia</taxon>
        <taxon>Lophotrochozoa</taxon>
        <taxon>Mollusca</taxon>
        <taxon>Gastropoda</taxon>
        <taxon>Heterobranchia</taxon>
        <taxon>Euthyneura</taxon>
        <taxon>Panpulmonata</taxon>
        <taxon>Sacoglossa</taxon>
        <taxon>Placobranchoidea</taxon>
        <taxon>Plakobranchidae</taxon>
        <taxon>Elysia</taxon>
    </lineage>
</organism>
<keyword evidence="2" id="KW-1185">Reference proteome</keyword>
<proteinExistence type="predicted"/>
<sequence>MRSPFQSLRTVRHNKARLRKVRVPPGYHSNASDHSYVMIMMDETLAFQVWPVGVTTVKTSLFLSHVQIRNIRDHALSVRSGGRSP</sequence>
<reference evidence="1 2" key="1">
    <citation type="journal article" date="2021" name="Elife">
        <title>Chloroplast acquisition without the gene transfer in kleptoplastic sea slugs, Plakobranchus ocellatus.</title>
        <authorList>
            <person name="Maeda T."/>
            <person name="Takahashi S."/>
            <person name="Yoshida T."/>
            <person name="Shimamura S."/>
            <person name="Takaki Y."/>
            <person name="Nagai Y."/>
            <person name="Toyoda A."/>
            <person name="Suzuki Y."/>
            <person name="Arimoto A."/>
            <person name="Ishii H."/>
            <person name="Satoh N."/>
            <person name="Nishiyama T."/>
            <person name="Hasebe M."/>
            <person name="Maruyama T."/>
            <person name="Minagawa J."/>
            <person name="Obokata J."/>
            <person name="Shigenobu S."/>
        </authorList>
    </citation>
    <scope>NUCLEOTIDE SEQUENCE [LARGE SCALE GENOMIC DNA]</scope>
</reference>
<name>A0AAV4EID9_9GAST</name>
<dbReference type="Proteomes" id="UP000762676">
    <property type="component" value="Unassembled WGS sequence"/>
</dbReference>
<dbReference type="AlphaFoldDB" id="A0AAV4EID9"/>
<dbReference type="EMBL" id="BMAT01003691">
    <property type="protein sequence ID" value="GFR60762.1"/>
    <property type="molecule type" value="Genomic_DNA"/>
</dbReference>
<evidence type="ECO:0000313" key="1">
    <source>
        <dbReference type="EMBL" id="GFR60762.1"/>
    </source>
</evidence>
<evidence type="ECO:0000313" key="2">
    <source>
        <dbReference type="Proteomes" id="UP000762676"/>
    </source>
</evidence>
<gene>
    <name evidence="1" type="ORF">ElyMa_001830900</name>
</gene>
<comment type="caution">
    <text evidence="1">The sequence shown here is derived from an EMBL/GenBank/DDBJ whole genome shotgun (WGS) entry which is preliminary data.</text>
</comment>